<evidence type="ECO:0000256" key="3">
    <source>
        <dbReference type="ARBA" id="ARBA00022679"/>
    </source>
</evidence>
<feature type="non-terminal residue" evidence="5">
    <location>
        <position position="239"/>
    </location>
</feature>
<dbReference type="Proteomes" id="UP001589788">
    <property type="component" value="Unassembled WGS sequence"/>
</dbReference>
<accession>A0ABV6C657</accession>
<reference evidence="5 6" key="1">
    <citation type="submission" date="2024-09" db="EMBL/GenBank/DDBJ databases">
        <authorList>
            <person name="Sun Q."/>
            <person name="Mori K."/>
        </authorList>
    </citation>
    <scope>NUCLEOTIDE SEQUENCE [LARGE SCALE GENOMIC DNA]</scope>
    <source>
        <strain evidence="5 6">JCM 15389</strain>
    </source>
</reference>
<evidence type="ECO:0000259" key="4">
    <source>
        <dbReference type="SMART" id="SM00967"/>
    </source>
</evidence>
<evidence type="ECO:0000256" key="1">
    <source>
        <dbReference type="ARBA" id="ARBA00007228"/>
    </source>
</evidence>
<dbReference type="Pfam" id="PF00588">
    <property type="entry name" value="SpoU_methylase"/>
    <property type="match status" value="1"/>
</dbReference>
<feature type="domain" description="RNA 2-O ribose methyltransferase substrate binding" evidence="4">
    <location>
        <begin position="2"/>
        <end position="77"/>
    </location>
</feature>
<dbReference type="EMBL" id="JBHLYQ010000291">
    <property type="protein sequence ID" value="MFC0083153.1"/>
    <property type="molecule type" value="Genomic_DNA"/>
</dbReference>
<dbReference type="GO" id="GO:0008168">
    <property type="term" value="F:methyltransferase activity"/>
    <property type="evidence" value="ECO:0007669"/>
    <property type="project" value="UniProtKB-KW"/>
</dbReference>
<keyword evidence="3" id="KW-0808">Transferase</keyword>
<dbReference type="InterPro" id="IPR029064">
    <property type="entry name" value="Ribosomal_eL30-like_sf"/>
</dbReference>
<evidence type="ECO:0000313" key="5">
    <source>
        <dbReference type="EMBL" id="MFC0083153.1"/>
    </source>
</evidence>
<keyword evidence="6" id="KW-1185">Reference proteome</keyword>
<dbReference type="SUPFAM" id="SSF55315">
    <property type="entry name" value="L30e-like"/>
    <property type="match status" value="1"/>
</dbReference>
<dbReference type="PANTHER" id="PTHR46429">
    <property type="entry name" value="23S RRNA (GUANOSINE-2'-O-)-METHYLTRANSFERASE RLMB"/>
    <property type="match status" value="1"/>
</dbReference>
<name>A0ABV6C657_9ACTN</name>
<gene>
    <name evidence="5" type="ORF">ACFFRE_13545</name>
</gene>
<dbReference type="GO" id="GO:0032259">
    <property type="term" value="P:methylation"/>
    <property type="evidence" value="ECO:0007669"/>
    <property type="project" value="UniProtKB-KW"/>
</dbReference>
<sequence>MEGRQAVLALLQAGRRRVQRVLLAEQQEPAPILDEIERWCRQRRVPVELVSAGRLAQLASTQQPQGVLAYAEAVPEVDLDELVADERALLVVLDGVTDPQNVGSLARSAACLGASGLVLPRHRSGELTPSVMKVAAGGLEHLAVCRVPGVPAALARLEQLGCRTLGLSERAERSLYDVEDEVFEGPLALVLGAEGSGLRRLSAARCHELVRIPLAGALPALNVAVAGEEALAEAARRRG</sequence>
<dbReference type="InterPro" id="IPR013123">
    <property type="entry name" value="SpoU_subst-bd"/>
</dbReference>
<organism evidence="5 6">
    <name type="scientific">Aciditerrimonas ferrireducens</name>
    <dbReference type="NCBI Taxonomy" id="667306"/>
    <lineage>
        <taxon>Bacteria</taxon>
        <taxon>Bacillati</taxon>
        <taxon>Actinomycetota</taxon>
        <taxon>Acidimicrobiia</taxon>
        <taxon>Acidimicrobiales</taxon>
        <taxon>Acidimicrobiaceae</taxon>
        <taxon>Aciditerrimonas</taxon>
    </lineage>
</organism>
<dbReference type="SMART" id="SM00967">
    <property type="entry name" value="SpoU_sub_bind"/>
    <property type="match status" value="1"/>
</dbReference>
<dbReference type="InterPro" id="IPR029026">
    <property type="entry name" value="tRNA_m1G_MTases_N"/>
</dbReference>
<protein>
    <submittedName>
        <fullName evidence="5">TrmH family RNA methyltransferase</fullName>
    </submittedName>
</protein>
<comment type="caution">
    <text evidence="5">The sequence shown here is derived from an EMBL/GenBank/DDBJ whole genome shotgun (WGS) entry which is preliminary data.</text>
</comment>
<comment type="similarity">
    <text evidence="1">Belongs to the class IV-like SAM-binding methyltransferase superfamily. RNA methyltransferase TrmH family.</text>
</comment>
<dbReference type="CDD" id="cd18103">
    <property type="entry name" value="SpoU-like_RlmB"/>
    <property type="match status" value="1"/>
</dbReference>
<dbReference type="InterPro" id="IPR004441">
    <property type="entry name" value="rRNA_MeTrfase_TrmH"/>
</dbReference>
<evidence type="ECO:0000313" key="6">
    <source>
        <dbReference type="Proteomes" id="UP001589788"/>
    </source>
</evidence>
<dbReference type="RefSeq" id="WP_377790899.1">
    <property type="nucleotide sequence ID" value="NZ_JBHLYQ010000291.1"/>
</dbReference>
<evidence type="ECO:0000256" key="2">
    <source>
        <dbReference type="ARBA" id="ARBA00022603"/>
    </source>
</evidence>
<dbReference type="PANTHER" id="PTHR46429:SF1">
    <property type="entry name" value="23S RRNA (GUANOSINE-2'-O-)-METHYLTRANSFERASE RLMB"/>
    <property type="match status" value="1"/>
</dbReference>
<proteinExistence type="inferred from homology"/>
<dbReference type="Gene3D" id="3.30.1330.30">
    <property type="match status" value="1"/>
</dbReference>
<keyword evidence="2 5" id="KW-0489">Methyltransferase</keyword>
<dbReference type="InterPro" id="IPR001537">
    <property type="entry name" value="SpoU_MeTrfase"/>
</dbReference>
<dbReference type="Gene3D" id="3.40.1280.10">
    <property type="match status" value="1"/>
</dbReference>
<dbReference type="Pfam" id="PF08032">
    <property type="entry name" value="SpoU_sub_bind"/>
    <property type="match status" value="1"/>
</dbReference>
<dbReference type="InterPro" id="IPR029028">
    <property type="entry name" value="Alpha/beta_knot_MTases"/>
</dbReference>
<dbReference type="SUPFAM" id="SSF75217">
    <property type="entry name" value="alpha/beta knot"/>
    <property type="match status" value="1"/>
</dbReference>